<evidence type="ECO:0000256" key="4">
    <source>
        <dbReference type="ARBA" id="ARBA00023136"/>
    </source>
</evidence>
<evidence type="ECO:0000256" key="3">
    <source>
        <dbReference type="ARBA" id="ARBA00022989"/>
    </source>
</evidence>
<evidence type="ECO:0000313" key="7">
    <source>
        <dbReference type="Proteomes" id="UP001062901"/>
    </source>
</evidence>
<evidence type="ECO:0000256" key="1">
    <source>
        <dbReference type="ARBA" id="ARBA00004167"/>
    </source>
</evidence>
<organism evidence="6 7">
    <name type="scientific">Saccharibacter floricola DSM 15669</name>
    <dbReference type="NCBI Taxonomy" id="1123227"/>
    <lineage>
        <taxon>Bacteria</taxon>
        <taxon>Pseudomonadati</taxon>
        <taxon>Pseudomonadota</taxon>
        <taxon>Alphaproteobacteria</taxon>
        <taxon>Acetobacterales</taxon>
        <taxon>Acetobacteraceae</taxon>
        <taxon>Saccharibacter</taxon>
    </lineage>
</organism>
<comment type="caution">
    <text evidence="6">The sequence shown here is derived from an EMBL/GenBank/DDBJ whole genome shotgun (WGS) entry which is preliminary data.</text>
</comment>
<reference evidence="6" key="1">
    <citation type="submission" date="2013-04" db="EMBL/GenBank/DDBJ databases">
        <title>The genome sequencing project of 58 acetic acid bacteria.</title>
        <authorList>
            <person name="Okamoto-Kainuma A."/>
            <person name="Ishikawa M."/>
            <person name="Umino S."/>
            <person name="Koizumi Y."/>
            <person name="Shiwa Y."/>
            <person name="Yoshikawa H."/>
            <person name="Matsutani M."/>
            <person name="Matsushita K."/>
        </authorList>
    </citation>
    <scope>NUCLEOTIDE SEQUENCE</scope>
    <source>
        <strain evidence="6">DSM 15669</strain>
    </source>
</reference>
<dbReference type="InterPro" id="IPR007452">
    <property type="entry name" value="TamB_C"/>
</dbReference>
<comment type="subcellular location">
    <subcellularLocation>
        <location evidence="1">Membrane</location>
        <topology evidence="1">Single-pass membrane protein</topology>
    </subcellularLocation>
</comment>
<keyword evidence="3" id="KW-1133">Transmembrane helix</keyword>
<gene>
    <name evidence="6" type="ORF">AA15669_0172</name>
</gene>
<dbReference type="RefSeq" id="WP_018979542.1">
    <property type="nucleotide sequence ID" value="NZ_BAQD01000001.1"/>
</dbReference>
<dbReference type="PANTHER" id="PTHR36985">
    <property type="entry name" value="TRANSLOCATION AND ASSEMBLY MODULE SUBUNIT TAMB"/>
    <property type="match status" value="1"/>
</dbReference>
<sequence>MKRMHKIALYALSLLAGVPLVLVAGVLVAANTPYGERLIEDKLPSLTGDMVHAKGLSRILPWRLTVDHATLQDHKGIWLTLEKADLRVGLLDLMRKTVHVTFLRAAKLEVARPPISSTPPEPASKKSSLPSLGVRIDELSVKEIDLGHDLVGQALALSLFGHAFIHNIADFSAPLRFDALPVMAIGLNIQRKDQAGTIHLNAAIQRKYTDATLRFDEGAEGLVGLFGHLPALDPLSLRVDIHGPPRHLNLSMGMKAGQAPSGPLQSTISGTVDPLQRAGDLSVHVTSPQMTLRPDIGWESINLAANLHGSMAAPAGNGTLTIQGLSVAGSGAQNIHVDLGDTNQRLSLKGQIDGLRIPGKAPRLFALSPVFLEAGMQPMETLRPFSLTVKHDLLQLALSGKLSPAASGHLALILPRLEGLAGAMGGTSLQGKTQFDADFALPETKKDDLTAQLKGVLSITGGQEQAAQLIGRDGQLQLRVKRTADHAVHLEELTLNGAALHLDGQATLSGDQHLSSSFNVRLPDLSRAQSTLRGKADLAVLAQGALNDLEATVTLKSLFGIQRAGTVIKTAPLSLEAHVEHLPSYPDGGVQLTGELNRSPVQVRANFKRDTQGSLTLDLKALDWASMQGKGFVILPAGHKIPKGDLDVAIRRLDVFRPLVGKPISGHLTVGLHTQQEGQAGQKSESEQERLQLAVDGQVAMADYALRHIDLKGTLNHLPDDPYADIRLIVEGIKAQKITGNLQAHIIGPQSALALTTKGDFDHILGGAAHLTMAAVENIPEKQLKLKSLKADVKGEQLQLMAPATMSYGATTGVDHLRATLQAGRSQSAMINVAGHIKPDLALEASIQHVTPELATPFVPSLKADGVLDAHAAVHGSLLAPVGQVTMDGRGLHMKTDPGASLPPASFHVQTDLHGKIAQVQAHLEAGKGALMAVQGAVPLQGDGKFGLTAKGNVDLSLANALLGASGMGVSGQLSLDMAVNGALKQPRVTGQVTMRDGSFDHYAQGVHLSGITGDVTADGDTVHIQRFLIHAGKGTMNLTGEVGALRPGLPVDLNFVMDHAQPLQSDMLEETVDSQLHIFGQATTRLDVAGKVKIPEASITIPDSMPASVPQLELISLQKEQERKAAAPPLIIGLNVDVTSPGKLFVRGHGLFAEMQAKLNVGGTSASPAIAGGVDLRRGSFNLAGISLNFTQGRVGFDGAGVTNKIDPTVDFRADRNANGTLASLLVSGHASTPKIDFVSTPQLPRDEVLSILLFGQNRGSLSATQLAELGAAVVQITGGSAFDPLGTVRNTLGLDHLGIGGGGSVENGGSSVEAGKYVMKGVYVGAREGLSGKGAQAQVRVDLTKNLKLNTTVGTGGQVTGFTTPENDPGSSVGLSYGIDY</sequence>
<keyword evidence="7" id="KW-1185">Reference proteome</keyword>
<feature type="domain" description="Translocation and assembly module TamB C-terminal" evidence="5">
    <location>
        <begin position="1032"/>
        <end position="1383"/>
    </location>
</feature>
<evidence type="ECO:0000259" key="5">
    <source>
        <dbReference type="Pfam" id="PF04357"/>
    </source>
</evidence>
<keyword evidence="2" id="KW-0812">Transmembrane</keyword>
<accession>A0ABQ0NWE0</accession>
<evidence type="ECO:0000256" key="2">
    <source>
        <dbReference type="ARBA" id="ARBA00022692"/>
    </source>
</evidence>
<dbReference type="Proteomes" id="UP001062901">
    <property type="component" value="Unassembled WGS sequence"/>
</dbReference>
<protein>
    <recommendedName>
        <fullName evidence="5">Translocation and assembly module TamB C-terminal domain-containing protein</fullName>
    </recommendedName>
</protein>
<dbReference type="EMBL" id="BAQD01000001">
    <property type="protein sequence ID" value="GBQ04831.1"/>
    <property type="molecule type" value="Genomic_DNA"/>
</dbReference>
<name>A0ABQ0NWE0_9PROT</name>
<keyword evidence="4" id="KW-0472">Membrane</keyword>
<dbReference type="PANTHER" id="PTHR36985:SF1">
    <property type="entry name" value="TRANSLOCATION AND ASSEMBLY MODULE SUBUNIT TAMB"/>
    <property type="match status" value="1"/>
</dbReference>
<evidence type="ECO:0000313" key="6">
    <source>
        <dbReference type="EMBL" id="GBQ04831.1"/>
    </source>
</evidence>
<proteinExistence type="predicted"/>
<dbReference type="Pfam" id="PF04357">
    <property type="entry name" value="TamB"/>
    <property type="match status" value="1"/>
</dbReference>